<dbReference type="GO" id="GO:0010972">
    <property type="term" value="P:negative regulation of G2/M transition of mitotic cell cycle"/>
    <property type="evidence" value="ECO:0007669"/>
    <property type="project" value="InterPro"/>
</dbReference>
<accession>A0A5A9NFA4</accession>
<organism evidence="3 4">
    <name type="scientific">Triplophysa tibetana</name>
    <dbReference type="NCBI Taxonomy" id="1572043"/>
    <lineage>
        <taxon>Eukaryota</taxon>
        <taxon>Metazoa</taxon>
        <taxon>Chordata</taxon>
        <taxon>Craniata</taxon>
        <taxon>Vertebrata</taxon>
        <taxon>Euteleostomi</taxon>
        <taxon>Actinopterygii</taxon>
        <taxon>Neopterygii</taxon>
        <taxon>Teleostei</taxon>
        <taxon>Ostariophysi</taxon>
        <taxon>Cypriniformes</taxon>
        <taxon>Nemacheilidae</taxon>
        <taxon>Triplophysa</taxon>
    </lineage>
</organism>
<dbReference type="InterPro" id="IPR031466">
    <property type="entry name" value="MIIP"/>
</dbReference>
<dbReference type="AlphaFoldDB" id="A0A5A9NFA4"/>
<evidence type="ECO:0000256" key="1">
    <source>
        <dbReference type="SAM" id="Coils"/>
    </source>
</evidence>
<evidence type="ECO:0008006" key="5">
    <source>
        <dbReference type="Google" id="ProtNLM"/>
    </source>
</evidence>
<protein>
    <recommendedName>
        <fullName evidence="5">Migration and invasion-inhibitory protein</fullName>
    </recommendedName>
</protein>
<name>A0A5A9NFA4_9TELE</name>
<reference evidence="3 4" key="1">
    <citation type="journal article" date="2019" name="Mol. Ecol. Resour.">
        <title>Chromosome-level genome assembly of Triplophysa tibetana, a fish adapted to the harsh high-altitude environment of the Tibetan Plateau.</title>
        <authorList>
            <person name="Yang X."/>
            <person name="Liu H."/>
            <person name="Ma Z."/>
            <person name="Zou Y."/>
            <person name="Zou M."/>
            <person name="Mao Y."/>
            <person name="Li X."/>
            <person name="Wang H."/>
            <person name="Chen T."/>
            <person name="Wang W."/>
            <person name="Yang R."/>
        </authorList>
    </citation>
    <scope>NUCLEOTIDE SEQUENCE [LARGE SCALE GENOMIC DNA]</scope>
    <source>
        <strain evidence="3">TTIB1903HZAU</strain>
        <tissue evidence="3">Muscle</tissue>
    </source>
</reference>
<feature type="coiled-coil region" evidence="1">
    <location>
        <begin position="4"/>
        <end position="31"/>
    </location>
</feature>
<dbReference type="Pfam" id="PF15734">
    <property type="entry name" value="MIIP"/>
    <property type="match status" value="1"/>
</dbReference>
<evidence type="ECO:0000256" key="2">
    <source>
        <dbReference type="SAM" id="MobiDB-lite"/>
    </source>
</evidence>
<feature type="compositionally biased region" description="Basic and acidic residues" evidence="2">
    <location>
        <begin position="95"/>
        <end position="114"/>
    </location>
</feature>
<dbReference type="Proteomes" id="UP000324632">
    <property type="component" value="Chromosome 19"/>
</dbReference>
<evidence type="ECO:0000313" key="3">
    <source>
        <dbReference type="EMBL" id="KAA0707501.1"/>
    </source>
</evidence>
<evidence type="ECO:0000313" key="4">
    <source>
        <dbReference type="Proteomes" id="UP000324632"/>
    </source>
</evidence>
<dbReference type="EMBL" id="SOYY01000019">
    <property type="protein sequence ID" value="KAA0707501.1"/>
    <property type="molecule type" value="Genomic_DNA"/>
</dbReference>
<keyword evidence="4" id="KW-1185">Reference proteome</keyword>
<comment type="caution">
    <text evidence="3">The sequence shown here is derived from an EMBL/GenBank/DDBJ whole genome shotgun (WGS) entry which is preliminary data.</text>
</comment>
<proteinExistence type="predicted"/>
<dbReference type="PANTHER" id="PTHR34831:SF1">
    <property type="entry name" value="MIGRATION AND INVASION-INHIBITORY PROTEIN"/>
    <property type="match status" value="1"/>
</dbReference>
<dbReference type="GO" id="GO:0030336">
    <property type="term" value="P:negative regulation of cell migration"/>
    <property type="evidence" value="ECO:0007669"/>
    <property type="project" value="InterPro"/>
</dbReference>
<dbReference type="PANTHER" id="PTHR34831">
    <property type="entry name" value="MIGRATION AND INVASION-INHIBITORY PROTEIN"/>
    <property type="match status" value="1"/>
</dbReference>
<sequence length="260" mass="29300">MADLKQLDDLRRQNKRLLEKLTKQAEKLHESKLSRPVEGLAGQSSVCEAFTGCSGQSRAPLAERNRDLTVTGRASVARASYKPKIELETFQTPGERFDGDRKVPLSDQHKHDHTSAPTAYSKLLQDTGNRRLQGHRRTTRLILPKTTPLTQDNMQGDLESTTSLSPEEENHTTSERQRIQPLLGYDWIAGLVDIESSLSERPEHFFSELQSFRQVNRDECVNSLLSGHSLVADLASSTVKGKEPQEPADMHQCRYILLQN</sequence>
<gene>
    <name evidence="3" type="ORF">E1301_Tti016366</name>
</gene>
<keyword evidence="1" id="KW-0175">Coiled coil</keyword>
<feature type="region of interest" description="Disordered" evidence="2">
    <location>
        <begin position="95"/>
        <end position="176"/>
    </location>
</feature>